<evidence type="ECO:0000256" key="7">
    <source>
        <dbReference type="SAM" id="MobiDB-lite"/>
    </source>
</evidence>
<evidence type="ECO:0000313" key="9">
    <source>
        <dbReference type="EMBL" id="CAI4215832.1"/>
    </source>
</evidence>
<dbReference type="Proteomes" id="UP000838763">
    <property type="component" value="Unassembled WGS sequence"/>
</dbReference>
<dbReference type="PANTHER" id="PTHR40626:SF10">
    <property type="entry name" value="C2H2-TYPE DOMAIN-CONTAINING PROTEIN"/>
    <property type="match status" value="1"/>
</dbReference>
<name>A0A9P1MBZ7_9PEZI</name>
<keyword evidence="6" id="KW-0539">Nucleus</keyword>
<dbReference type="GO" id="GO:0006351">
    <property type="term" value="P:DNA-templated transcription"/>
    <property type="evidence" value="ECO:0007669"/>
    <property type="project" value="InterPro"/>
</dbReference>
<evidence type="ECO:0000256" key="2">
    <source>
        <dbReference type="ARBA" id="ARBA00022723"/>
    </source>
</evidence>
<dbReference type="CDD" id="cd12148">
    <property type="entry name" value="fungal_TF_MHR"/>
    <property type="match status" value="1"/>
</dbReference>
<keyword evidence="10" id="KW-1185">Reference proteome</keyword>
<proteinExistence type="predicted"/>
<keyword evidence="2" id="KW-0479">Metal-binding</keyword>
<dbReference type="InterPro" id="IPR007219">
    <property type="entry name" value="XnlR_reg_dom"/>
</dbReference>
<evidence type="ECO:0000256" key="6">
    <source>
        <dbReference type="ARBA" id="ARBA00023242"/>
    </source>
</evidence>
<evidence type="ECO:0000256" key="3">
    <source>
        <dbReference type="ARBA" id="ARBA00022737"/>
    </source>
</evidence>
<evidence type="ECO:0000256" key="1">
    <source>
        <dbReference type="ARBA" id="ARBA00004123"/>
    </source>
</evidence>
<evidence type="ECO:0000313" key="10">
    <source>
        <dbReference type="Proteomes" id="UP000838763"/>
    </source>
</evidence>
<evidence type="ECO:0000256" key="5">
    <source>
        <dbReference type="ARBA" id="ARBA00022833"/>
    </source>
</evidence>
<accession>A0A9P1MBZ7</accession>
<sequence>MSHLRRTTRSTTVSAAPDSTGHNAEPRIVTDPSHRMSESESHLPRVSSAVRIFQAKHLTQEYPAFGEQLLPQLSPASPNLRTPTAWASDIVPDIQRAQEPSHFLTSHLLPDIITPDAILEACTNPDYELHAPRLEARSILSRPTSPSRDAHSINSGFSPQSASALEITDEHHKYMQARISEVSDFVLPSRHAMAGYVNRYFNNFNKHQPLLHGHTWSPSEAPVPLVLAVCANGSAYSLEHAEAVEFYRHAVKLLAPADSGLWVLQTMMLVAAFAAWSGNLEDLQTALQLQEDDAGASQGVEFAKGSCVCRDLGDGWRKKFERDIPSSVSLEPIHGLLPREAVGRLHRAGMAPSHANPLASHVAIRARRRRQALRPDATRARQHRHVWLPRRHLLHPAKIIFFRKAQSATTNASLDDSRRGFIQALRRWQIMWENEPESSLSPDHPEGPILFNSTAMLRLAYVRLVADYAPLRNAFSFSSPDADFPLESRIPERLPRSAETARAALQAVLALNVPARLGFRVVSRTSFWVWSVQHALSYFECALLLSQWLQSVEHAEAGLSEEEMGIRRMVEEILQFSKPRLVASSGQQDTAGELPLSVAVLLLWAELLDTGDTTVWKIMPIMSKVLENYANMLLSGRDNKR</sequence>
<evidence type="ECO:0000259" key="8">
    <source>
        <dbReference type="Pfam" id="PF04082"/>
    </source>
</evidence>
<dbReference type="PANTHER" id="PTHR40626">
    <property type="entry name" value="MIP31509P"/>
    <property type="match status" value="1"/>
</dbReference>
<comment type="subcellular location">
    <subcellularLocation>
        <location evidence="1">Nucleus</location>
    </subcellularLocation>
</comment>
<feature type="region of interest" description="Disordered" evidence="7">
    <location>
        <begin position="1"/>
        <end position="43"/>
    </location>
</feature>
<dbReference type="GO" id="GO:0000978">
    <property type="term" value="F:RNA polymerase II cis-regulatory region sequence-specific DNA binding"/>
    <property type="evidence" value="ECO:0007669"/>
    <property type="project" value="InterPro"/>
</dbReference>
<dbReference type="InterPro" id="IPR051059">
    <property type="entry name" value="VerF-like"/>
</dbReference>
<dbReference type="EMBL" id="CALLCH030000013">
    <property type="protein sequence ID" value="CAI4215832.1"/>
    <property type="molecule type" value="Genomic_DNA"/>
</dbReference>
<dbReference type="GO" id="GO:0000981">
    <property type="term" value="F:DNA-binding transcription factor activity, RNA polymerase II-specific"/>
    <property type="evidence" value="ECO:0007669"/>
    <property type="project" value="InterPro"/>
</dbReference>
<keyword evidence="4" id="KW-0863">Zinc-finger</keyword>
<reference evidence="9" key="1">
    <citation type="submission" date="2022-11" db="EMBL/GenBank/DDBJ databases">
        <authorList>
            <person name="Scott C."/>
            <person name="Bruce N."/>
        </authorList>
    </citation>
    <scope>NUCLEOTIDE SEQUENCE</scope>
</reference>
<dbReference type="GO" id="GO:0000785">
    <property type="term" value="C:chromatin"/>
    <property type="evidence" value="ECO:0007669"/>
    <property type="project" value="TreeGrafter"/>
</dbReference>
<feature type="compositionally biased region" description="Basic and acidic residues" evidence="7">
    <location>
        <begin position="32"/>
        <end position="43"/>
    </location>
</feature>
<comment type="caution">
    <text evidence="9">The sequence shown here is derived from an EMBL/GenBank/DDBJ whole genome shotgun (WGS) entry which is preliminary data.</text>
</comment>
<dbReference type="OrthoDB" id="654211at2759"/>
<dbReference type="GO" id="GO:0005634">
    <property type="term" value="C:nucleus"/>
    <property type="evidence" value="ECO:0007669"/>
    <property type="project" value="UniProtKB-SubCell"/>
</dbReference>
<evidence type="ECO:0000256" key="4">
    <source>
        <dbReference type="ARBA" id="ARBA00022771"/>
    </source>
</evidence>
<dbReference type="GO" id="GO:0008270">
    <property type="term" value="F:zinc ion binding"/>
    <property type="evidence" value="ECO:0007669"/>
    <property type="project" value="UniProtKB-KW"/>
</dbReference>
<keyword evidence="5" id="KW-0862">Zinc</keyword>
<keyword evidence="3" id="KW-0677">Repeat</keyword>
<dbReference type="Pfam" id="PF04082">
    <property type="entry name" value="Fungal_trans"/>
    <property type="match status" value="1"/>
</dbReference>
<gene>
    <name evidence="9" type="ORF">PPNO1_LOCUS5508</name>
</gene>
<dbReference type="AlphaFoldDB" id="A0A9P1MBZ7"/>
<feature type="domain" description="Xylanolytic transcriptional activator regulatory" evidence="8">
    <location>
        <begin position="198"/>
        <end position="282"/>
    </location>
</feature>
<protein>
    <recommendedName>
        <fullName evidence="8">Xylanolytic transcriptional activator regulatory domain-containing protein</fullName>
    </recommendedName>
</protein>
<organism evidence="9 10">
    <name type="scientific">Parascedosporium putredinis</name>
    <dbReference type="NCBI Taxonomy" id="1442378"/>
    <lineage>
        <taxon>Eukaryota</taxon>
        <taxon>Fungi</taxon>
        <taxon>Dikarya</taxon>
        <taxon>Ascomycota</taxon>
        <taxon>Pezizomycotina</taxon>
        <taxon>Sordariomycetes</taxon>
        <taxon>Hypocreomycetidae</taxon>
        <taxon>Microascales</taxon>
        <taxon>Microascaceae</taxon>
        <taxon>Parascedosporium</taxon>
    </lineage>
</organism>